<gene>
    <name evidence="3" type="ORF">ERS137966_04176</name>
</gene>
<dbReference type="InterPro" id="IPR036388">
    <property type="entry name" value="WH-like_DNA-bd_sf"/>
</dbReference>
<dbReference type="Pfam" id="PF00196">
    <property type="entry name" value="GerE"/>
    <property type="match status" value="1"/>
</dbReference>
<dbReference type="Gene3D" id="1.10.10.10">
    <property type="entry name" value="Winged helix-like DNA-binding domain superfamily/Winged helix DNA-binding domain"/>
    <property type="match status" value="1"/>
</dbReference>
<feature type="domain" description="HTH luxR-type" evidence="2">
    <location>
        <begin position="138"/>
        <end position="197"/>
    </location>
</feature>
<accession>A0ABM9SZ52</accession>
<dbReference type="CDD" id="cd06170">
    <property type="entry name" value="LuxR_C_like"/>
    <property type="match status" value="1"/>
</dbReference>
<dbReference type="SMART" id="SM00421">
    <property type="entry name" value="HTH_LUXR"/>
    <property type="match status" value="1"/>
</dbReference>
<sequence>MIRIGLLGHCHYTRVALSYMLTTMYQDKDIIEIIILDKINAHTIRESENLDYLIVSGYQHISFHYSLKVLLGKFFHNPLQLIVLTEPQLTPLIAHFFAQYCHGIYFIRLSESCIAIQQQLREILFSRKLPNTVCISIRSLLTRRELEVMKALFSGVSVRDLCVQLSVSEKTISTHKSRAQDKLQYFQKDIFHHIMLIDALQIHA</sequence>
<proteinExistence type="predicted"/>
<dbReference type="Proteomes" id="UP000038647">
    <property type="component" value="Unassembled WGS sequence"/>
</dbReference>
<dbReference type="EMBL" id="CQEH01000037">
    <property type="protein sequence ID" value="CNL80251.1"/>
    <property type="molecule type" value="Genomic_DNA"/>
</dbReference>
<reference evidence="3 4" key="1">
    <citation type="submission" date="2015-03" db="EMBL/GenBank/DDBJ databases">
        <authorList>
            <consortium name="Pathogen Informatics"/>
            <person name="Murphy D."/>
        </authorList>
    </citation>
    <scope>NUCLEOTIDE SEQUENCE [LARGE SCALE GENOMIC DNA]</scope>
    <source>
        <strain evidence="3 4">IP08791</strain>
    </source>
</reference>
<keyword evidence="4" id="KW-1185">Reference proteome</keyword>
<protein>
    <submittedName>
        <fullName evidence="3">Colanic acid capsular biosynthesis activation protein A</fullName>
    </submittedName>
</protein>
<dbReference type="InterPro" id="IPR000792">
    <property type="entry name" value="Tscrpt_reg_LuxR_C"/>
</dbReference>
<evidence type="ECO:0000256" key="1">
    <source>
        <dbReference type="ARBA" id="ARBA00023125"/>
    </source>
</evidence>
<dbReference type="InterPro" id="IPR016032">
    <property type="entry name" value="Sig_transdc_resp-reg_C-effctor"/>
</dbReference>
<keyword evidence="1" id="KW-0238">DNA-binding</keyword>
<dbReference type="RefSeq" id="WP_049604560.1">
    <property type="nucleotide sequence ID" value="NZ_CQEH01000037.1"/>
</dbReference>
<dbReference type="SUPFAM" id="SSF46894">
    <property type="entry name" value="C-terminal effector domain of the bipartite response regulators"/>
    <property type="match status" value="1"/>
</dbReference>
<comment type="caution">
    <text evidence="3">The sequence shown here is derived from an EMBL/GenBank/DDBJ whole genome shotgun (WGS) entry which is preliminary data.</text>
</comment>
<evidence type="ECO:0000259" key="2">
    <source>
        <dbReference type="SMART" id="SM00421"/>
    </source>
</evidence>
<evidence type="ECO:0000313" key="3">
    <source>
        <dbReference type="EMBL" id="CNL80251.1"/>
    </source>
</evidence>
<evidence type="ECO:0000313" key="4">
    <source>
        <dbReference type="Proteomes" id="UP000038647"/>
    </source>
</evidence>
<name>A0ABM9SZ52_YERAL</name>
<organism evidence="3 4">
    <name type="scientific">Yersinia aldovae</name>
    <dbReference type="NCBI Taxonomy" id="29483"/>
    <lineage>
        <taxon>Bacteria</taxon>
        <taxon>Pseudomonadati</taxon>
        <taxon>Pseudomonadota</taxon>
        <taxon>Gammaproteobacteria</taxon>
        <taxon>Enterobacterales</taxon>
        <taxon>Yersiniaceae</taxon>
        <taxon>Yersinia</taxon>
    </lineage>
</organism>
<dbReference type="PRINTS" id="PR00038">
    <property type="entry name" value="HTHLUXR"/>
</dbReference>